<keyword evidence="3" id="KW-1185">Reference proteome</keyword>
<dbReference type="EMBL" id="MRZV01002488">
    <property type="protein sequence ID" value="PIK33584.1"/>
    <property type="molecule type" value="Genomic_DNA"/>
</dbReference>
<dbReference type="PANTHER" id="PTHR45749:SF21">
    <property type="entry name" value="DUF4371 DOMAIN-CONTAINING PROTEIN"/>
    <property type="match status" value="1"/>
</dbReference>
<dbReference type="STRING" id="307972.A0A2G8JCW5"/>
<evidence type="ECO:0000313" key="2">
    <source>
        <dbReference type="EMBL" id="PIK33584.1"/>
    </source>
</evidence>
<reference evidence="2 3" key="1">
    <citation type="journal article" date="2017" name="PLoS Biol.">
        <title>The sea cucumber genome provides insights into morphological evolution and visceral regeneration.</title>
        <authorList>
            <person name="Zhang X."/>
            <person name="Sun L."/>
            <person name="Yuan J."/>
            <person name="Sun Y."/>
            <person name="Gao Y."/>
            <person name="Zhang L."/>
            <person name="Li S."/>
            <person name="Dai H."/>
            <person name="Hamel J.F."/>
            <person name="Liu C."/>
            <person name="Yu Y."/>
            <person name="Liu S."/>
            <person name="Lin W."/>
            <person name="Guo K."/>
            <person name="Jin S."/>
            <person name="Xu P."/>
            <person name="Storey K.B."/>
            <person name="Huan P."/>
            <person name="Zhang T."/>
            <person name="Zhou Y."/>
            <person name="Zhang J."/>
            <person name="Lin C."/>
            <person name="Li X."/>
            <person name="Xing L."/>
            <person name="Huo D."/>
            <person name="Sun M."/>
            <person name="Wang L."/>
            <person name="Mercier A."/>
            <person name="Li F."/>
            <person name="Yang H."/>
            <person name="Xiang J."/>
        </authorList>
    </citation>
    <scope>NUCLEOTIDE SEQUENCE [LARGE SCALE GENOMIC DNA]</scope>
    <source>
        <strain evidence="2">Shaxun</strain>
        <tissue evidence="2">Muscle</tissue>
    </source>
</reference>
<dbReference type="Proteomes" id="UP000230750">
    <property type="component" value="Unassembled WGS sequence"/>
</dbReference>
<dbReference type="PANTHER" id="PTHR45749">
    <property type="match status" value="1"/>
</dbReference>
<organism evidence="2 3">
    <name type="scientific">Stichopus japonicus</name>
    <name type="common">Sea cucumber</name>
    <dbReference type="NCBI Taxonomy" id="307972"/>
    <lineage>
        <taxon>Eukaryota</taxon>
        <taxon>Metazoa</taxon>
        <taxon>Echinodermata</taxon>
        <taxon>Eleutherozoa</taxon>
        <taxon>Echinozoa</taxon>
        <taxon>Holothuroidea</taxon>
        <taxon>Aspidochirotacea</taxon>
        <taxon>Aspidochirotida</taxon>
        <taxon>Stichopodidae</taxon>
        <taxon>Apostichopus</taxon>
    </lineage>
</organism>
<evidence type="ECO:0000259" key="1">
    <source>
        <dbReference type="Pfam" id="PF14291"/>
    </source>
</evidence>
<evidence type="ECO:0000313" key="3">
    <source>
        <dbReference type="Proteomes" id="UP000230750"/>
    </source>
</evidence>
<dbReference type="Pfam" id="PF14291">
    <property type="entry name" value="DUF4371"/>
    <property type="match status" value="1"/>
</dbReference>
<sequence length="225" mass="25192">MKEKVDSVELHLDKSPKAHIAENRCLVVPVIETVILCGRQGLPHRGHRDLGPLAEEPTTNERDFRALLRYRGKGGDPNILKHFTTCGNNSMCTSPEVQNEIISSCNLPIRNEIVKRVNDARCFAILADETTDISGIEQFSLCVRYIDGPTRCIREDFLQFVPVYDCCGKNQARVIVDSLNDYGVDVRYLRGQGYDGADACHEWTLQRSPNCEGVSTCTQCALRCS</sequence>
<dbReference type="OrthoDB" id="6614843at2759"/>
<dbReference type="AlphaFoldDB" id="A0A2G8JCW5"/>
<gene>
    <name evidence="2" type="ORF">BSL78_29599</name>
</gene>
<dbReference type="InterPro" id="IPR025398">
    <property type="entry name" value="DUF4371"/>
</dbReference>
<name>A0A2G8JCW5_STIJA</name>
<comment type="caution">
    <text evidence="2">The sequence shown here is derived from an EMBL/GenBank/DDBJ whole genome shotgun (WGS) entry which is preliminary data.</text>
</comment>
<protein>
    <submittedName>
        <fullName evidence="2">Putative zinc finger MYM-type protein 1-like</fullName>
    </submittedName>
</protein>
<feature type="domain" description="DUF4371" evidence="1">
    <location>
        <begin position="34"/>
        <end position="199"/>
    </location>
</feature>
<accession>A0A2G8JCW5</accession>
<proteinExistence type="predicted"/>